<organism evidence="1">
    <name type="scientific">uncultured Caudovirales phage</name>
    <dbReference type="NCBI Taxonomy" id="2100421"/>
    <lineage>
        <taxon>Viruses</taxon>
        <taxon>Duplodnaviria</taxon>
        <taxon>Heunggongvirae</taxon>
        <taxon>Uroviricota</taxon>
        <taxon>Caudoviricetes</taxon>
        <taxon>Peduoviridae</taxon>
        <taxon>Maltschvirus</taxon>
        <taxon>Maltschvirus maltsch</taxon>
    </lineage>
</organism>
<protein>
    <submittedName>
        <fullName evidence="1">Uncharacterized protein</fullName>
    </submittedName>
</protein>
<accession>A0A6J5N1A3</accession>
<sequence length="58" mass="6623">MIEQIIALLKVDNFYGVSENIDIAKGKYLLSTSIITNYKQGKRELLLKAKQHGRKESN</sequence>
<name>A0A6J5N1A3_9CAUD</name>
<reference evidence="1" key="1">
    <citation type="submission" date="2020-04" db="EMBL/GenBank/DDBJ databases">
        <authorList>
            <person name="Chiriac C."/>
            <person name="Salcher M."/>
            <person name="Ghai R."/>
            <person name="Kavagutti S V."/>
        </authorList>
    </citation>
    <scope>NUCLEOTIDE SEQUENCE</scope>
</reference>
<evidence type="ECO:0000313" key="1">
    <source>
        <dbReference type="EMBL" id="CAB4152508.1"/>
    </source>
</evidence>
<dbReference type="EMBL" id="LR796587">
    <property type="protein sequence ID" value="CAB4152508.1"/>
    <property type="molecule type" value="Genomic_DNA"/>
</dbReference>
<proteinExistence type="predicted"/>
<gene>
    <name evidence="1" type="ORF">UFOVP618_14</name>
</gene>